<gene>
    <name evidence="3" type="ORF">ACG04Q_02530</name>
</gene>
<dbReference type="InterPro" id="IPR010987">
    <property type="entry name" value="Glutathione-S-Trfase_C-like"/>
</dbReference>
<dbReference type="Proteomes" id="UP001606302">
    <property type="component" value="Unassembled WGS sequence"/>
</dbReference>
<name>A0ABW7GEQ2_9BURK</name>
<dbReference type="PROSITE" id="PS50404">
    <property type="entry name" value="GST_NTER"/>
    <property type="match status" value="1"/>
</dbReference>
<dbReference type="Pfam" id="PF13410">
    <property type="entry name" value="GST_C_2"/>
    <property type="match status" value="1"/>
</dbReference>
<sequence length="217" mass="24424">MITLHGFSQSGNTYKVALMLQALQLPWTVRHVPLADFAAGLTRSDAWRQGENEMGEVPILEIDGQRLTQSAAILLYLARREGRYGGATDDEQQDVLRWLFFDNHKFTSYFATYRFMKSFAGTPPEPALMAWFKGRIDNAFGIVDKHLAGREFIVGSAPTIADLSLAGYQFFPVEESGIDVAAQYPAIAAWRERLKTALPGWKPPYELLPGEQVLPRW</sequence>
<evidence type="ECO:0000313" key="3">
    <source>
        <dbReference type="EMBL" id="MFG6460431.1"/>
    </source>
</evidence>
<dbReference type="SFLD" id="SFLDS00019">
    <property type="entry name" value="Glutathione_Transferase_(cytos"/>
    <property type="match status" value="1"/>
</dbReference>
<dbReference type="InterPro" id="IPR040079">
    <property type="entry name" value="Glutathione_S-Trfase"/>
</dbReference>
<evidence type="ECO:0000259" key="1">
    <source>
        <dbReference type="PROSITE" id="PS50404"/>
    </source>
</evidence>
<dbReference type="SUPFAM" id="SSF47616">
    <property type="entry name" value="GST C-terminal domain-like"/>
    <property type="match status" value="1"/>
</dbReference>
<dbReference type="PROSITE" id="PS50405">
    <property type="entry name" value="GST_CTER"/>
    <property type="match status" value="1"/>
</dbReference>
<dbReference type="CDD" id="cd03056">
    <property type="entry name" value="GST_N_4"/>
    <property type="match status" value="1"/>
</dbReference>
<evidence type="ECO:0000313" key="4">
    <source>
        <dbReference type="Proteomes" id="UP001606302"/>
    </source>
</evidence>
<accession>A0ABW7GEQ2</accession>
<comment type="caution">
    <text evidence="3">The sequence shown here is derived from an EMBL/GenBank/DDBJ whole genome shotgun (WGS) entry which is preliminary data.</text>
</comment>
<dbReference type="InterPro" id="IPR004045">
    <property type="entry name" value="Glutathione_S-Trfase_N"/>
</dbReference>
<organism evidence="3 4">
    <name type="scientific">Pelomonas lactea</name>
    <dbReference type="NCBI Taxonomy" id="3299030"/>
    <lineage>
        <taxon>Bacteria</taxon>
        <taxon>Pseudomonadati</taxon>
        <taxon>Pseudomonadota</taxon>
        <taxon>Betaproteobacteria</taxon>
        <taxon>Burkholderiales</taxon>
        <taxon>Sphaerotilaceae</taxon>
        <taxon>Roseateles</taxon>
    </lineage>
</organism>
<feature type="domain" description="GST N-terminal" evidence="1">
    <location>
        <begin position="1"/>
        <end position="85"/>
    </location>
</feature>
<dbReference type="SUPFAM" id="SSF52833">
    <property type="entry name" value="Thioredoxin-like"/>
    <property type="match status" value="1"/>
</dbReference>
<protein>
    <submittedName>
        <fullName evidence="3">Glutathione S-transferase family protein</fullName>
    </submittedName>
</protein>
<proteinExistence type="predicted"/>
<dbReference type="Pfam" id="PF13417">
    <property type="entry name" value="GST_N_3"/>
    <property type="match status" value="1"/>
</dbReference>
<dbReference type="RefSeq" id="WP_394509243.1">
    <property type="nucleotide sequence ID" value="NZ_JBIGHX010000001.1"/>
</dbReference>
<dbReference type="PANTHER" id="PTHR44051">
    <property type="entry name" value="GLUTATHIONE S-TRANSFERASE-RELATED"/>
    <property type="match status" value="1"/>
</dbReference>
<dbReference type="InterPro" id="IPR036249">
    <property type="entry name" value="Thioredoxin-like_sf"/>
</dbReference>
<reference evidence="3 4" key="1">
    <citation type="submission" date="2024-08" db="EMBL/GenBank/DDBJ databases">
        <authorList>
            <person name="Lu H."/>
        </authorList>
    </citation>
    <scope>NUCLEOTIDE SEQUENCE [LARGE SCALE GENOMIC DNA]</scope>
    <source>
        <strain evidence="3 4">DXS20W</strain>
    </source>
</reference>
<feature type="domain" description="GST C-terminal" evidence="2">
    <location>
        <begin position="88"/>
        <end position="216"/>
    </location>
</feature>
<evidence type="ECO:0000259" key="2">
    <source>
        <dbReference type="PROSITE" id="PS50405"/>
    </source>
</evidence>
<dbReference type="Gene3D" id="1.20.1050.10">
    <property type="match status" value="1"/>
</dbReference>
<keyword evidence="4" id="KW-1185">Reference proteome</keyword>
<dbReference type="InterPro" id="IPR036282">
    <property type="entry name" value="Glutathione-S-Trfase_C_sf"/>
</dbReference>
<dbReference type="SFLD" id="SFLDG00358">
    <property type="entry name" value="Main_(cytGST)"/>
    <property type="match status" value="1"/>
</dbReference>
<dbReference type="Gene3D" id="3.40.30.10">
    <property type="entry name" value="Glutaredoxin"/>
    <property type="match status" value="1"/>
</dbReference>
<dbReference type="PANTHER" id="PTHR44051:SF2">
    <property type="entry name" value="HYPOTHETICAL GLUTATHIONE S-TRANSFERASE LIKE PROTEIN"/>
    <property type="match status" value="1"/>
</dbReference>
<dbReference type="EMBL" id="JBIGHX010000001">
    <property type="protein sequence ID" value="MFG6460431.1"/>
    <property type="molecule type" value="Genomic_DNA"/>
</dbReference>